<protein>
    <submittedName>
        <fullName evidence="4">TPR_REGION domain-containing protein</fullName>
    </submittedName>
</protein>
<dbReference type="Pfam" id="PF13181">
    <property type="entry name" value="TPR_8"/>
    <property type="match status" value="1"/>
</dbReference>
<feature type="coiled-coil region" evidence="2">
    <location>
        <begin position="26"/>
        <end position="53"/>
    </location>
</feature>
<evidence type="ECO:0000313" key="3">
    <source>
        <dbReference type="Proteomes" id="UP000038045"/>
    </source>
</evidence>
<keyword evidence="1" id="KW-0802">TPR repeat</keyword>
<reference evidence="4" key="1">
    <citation type="submission" date="2017-02" db="UniProtKB">
        <authorList>
            <consortium name="WormBaseParasite"/>
        </authorList>
    </citation>
    <scope>IDENTIFICATION</scope>
</reference>
<dbReference type="PANTHER" id="PTHR46014">
    <property type="entry name" value="TETRATRICOPEPTIDE REPEAT PROTEIN 1"/>
    <property type="match status" value="1"/>
</dbReference>
<dbReference type="SUPFAM" id="SSF48452">
    <property type="entry name" value="TPR-like"/>
    <property type="match status" value="1"/>
</dbReference>
<dbReference type="InterPro" id="IPR019734">
    <property type="entry name" value="TPR_rpt"/>
</dbReference>
<dbReference type="STRING" id="131310.A0A0N4ZID5"/>
<evidence type="ECO:0000256" key="2">
    <source>
        <dbReference type="SAM" id="Coils"/>
    </source>
</evidence>
<feature type="repeat" description="TPR" evidence="1">
    <location>
        <begin position="98"/>
        <end position="131"/>
    </location>
</feature>
<dbReference type="AlphaFoldDB" id="A0A0N4ZID5"/>
<dbReference type="Gene3D" id="1.25.40.10">
    <property type="entry name" value="Tetratricopeptide repeat domain"/>
    <property type="match status" value="1"/>
</dbReference>
<dbReference type="PROSITE" id="PS50005">
    <property type="entry name" value="TPR"/>
    <property type="match status" value="1"/>
</dbReference>
<keyword evidence="3" id="KW-1185">Reference proteome</keyword>
<accession>A0A0N4ZID5</accession>
<keyword evidence="2" id="KW-0175">Coiled coil</keyword>
<dbReference type="SMART" id="SM00028">
    <property type="entry name" value="TPR"/>
    <property type="match status" value="2"/>
</dbReference>
<dbReference type="Proteomes" id="UP000038045">
    <property type="component" value="Unplaced"/>
</dbReference>
<sequence>MIEELDDEAIVALNDKEPEQEVIEHVDLTEDEMKEVTDKRRKEEENLSEEEIKSLYDEAIEEKSKGNELFGQQQYSEAIVKYNKCIEICPLKFVKEHSIFHGNISACYIKLEKFDKAITSADKAYELDPENLKFLERRGFARKNKKGDALEPAIEDYKLLIEKTTDDKLKCGYALKIKEIEELIKERNEKLKDDLINGLKKFGDICLKPFGLSTNNFELKQNEEGGYSINMKQ</sequence>
<dbReference type="WBParaSite" id="PTRK_0000769100.1">
    <property type="protein sequence ID" value="PTRK_0000769100.1"/>
    <property type="gene ID" value="PTRK_0000769100"/>
</dbReference>
<evidence type="ECO:0000256" key="1">
    <source>
        <dbReference type="PROSITE-ProRule" id="PRU00339"/>
    </source>
</evidence>
<name>A0A0N4ZID5_PARTI</name>
<organism evidence="3 4">
    <name type="scientific">Parastrongyloides trichosuri</name>
    <name type="common">Possum-specific nematode worm</name>
    <dbReference type="NCBI Taxonomy" id="131310"/>
    <lineage>
        <taxon>Eukaryota</taxon>
        <taxon>Metazoa</taxon>
        <taxon>Ecdysozoa</taxon>
        <taxon>Nematoda</taxon>
        <taxon>Chromadorea</taxon>
        <taxon>Rhabditida</taxon>
        <taxon>Tylenchina</taxon>
        <taxon>Panagrolaimomorpha</taxon>
        <taxon>Strongyloidoidea</taxon>
        <taxon>Strongyloididae</taxon>
        <taxon>Parastrongyloides</taxon>
    </lineage>
</organism>
<evidence type="ECO:0000313" key="4">
    <source>
        <dbReference type="WBParaSite" id="PTRK_0000769100.1"/>
    </source>
</evidence>
<dbReference type="PANTHER" id="PTHR46014:SF1">
    <property type="entry name" value="TETRATRICOPEPTIDE REPEAT PROTEIN 1"/>
    <property type="match status" value="1"/>
</dbReference>
<dbReference type="InterPro" id="IPR011990">
    <property type="entry name" value="TPR-like_helical_dom_sf"/>
</dbReference>
<proteinExistence type="predicted"/>
<dbReference type="InterPro" id="IPR052769">
    <property type="entry name" value="TPR_domain_protein"/>
</dbReference>